<dbReference type="SUPFAM" id="SSF53807">
    <property type="entry name" value="Helical backbone' metal receptor"/>
    <property type="match status" value="1"/>
</dbReference>
<dbReference type="PRINTS" id="PR00690">
    <property type="entry name" value="ADHESNFAMILY"/>
</dbReference>
<evidence type="ECO:0000256" key="3">
    <source>
        <dbReference type="ARBA" id="ARBA00022729"/>
    </source>
</evidence>
<feature type="chain" id="PRO_5047026863" evidence="6">
    <location>
        <begin position="27"/>
        <end position="339"/>
    </location>
</feature>
<evidence type="ECO:0000256" key="4">
    <source>
        <dbReference type="RuleBase" id="RU003512"/>
    </source>
</evidence>
<dbReference type="InterPro" id="IPR006127">
    <property type="entry name" value="ZnuA-like"/>
</dbReference>
<keyword evidence="2 4" id="KW-0813">Transport</keyword>
<keyword evidence="3 6" id="KW-0732">Signal</keyword>
<comment type="caution">
    <text evidence="7">The sequence shown here is derived from an EMBL/GenBank/DDBJ whole genome shotgun (WGS) entry which is preliminary data.</text>
</comment>
<keyword evidence="8" id="KW-1185">Reference proteome</keyword>
<dbReference type="InterPro" id="IPR006128">
    <property type="entry name" value="Lipoprotein_PsaA-like"/>
</dbReference>
<dbReference type="PANTHER" id="PTHR42953">
    <property type="entry name" value="HIGH-AFFINITY ZINC UPTAKE SYSTEM PROTEIN ZNUA-RELATED"/>
    <property type="match status" value="1"/>
</dbReference>
<dbReference type="InterPro" id="IPR006129">
    <property type="entry name" value="AdhesinB"/>
</dbReference>
<evidence type="ECO:0000256" key="5">
    <source>
        <dbReference type="SAM" id="MobiDB-lite"/>
    </source>
</evidence>
<dbReference type="PANTHER" id="PTHR42953:SF3">
    <property type="entry name" value="HIGH-AFFINITY ZINC UPTAKE SYSTEM PROTEIN ZNUA"/>
    <property type="match status" value="1"/>
</dbReference>
<protein>
    <submittedName>
        <fullName evidence="7">Metal ABC transporter substrate-binding protein</fullName>
    </submittedName>
</protein>
<dbReference type="PRINTS" id="PR00691">
    <property type="entry name" value="ADHESINB"/>
</dbReference>
<proteinExistence type="inferred from homology"/>
<evidence type="ECO:0000313" key="8">
    <source>
        <dbReference type="Proteomes" id="UP001580407"/>
    </source>
</evidence>
<evidence type="ECO:0000313" key="7">
    <source>
        <dbReference type="EMBL" id="MFB5681412.1"/>
    </source>
</evidence>
<dbReference type="InterPro" id="IPR050492">
    <property type="entry name" value="Bact_metal-bind_prot9"/>
</dbReference>
<reference evidence="7 8" key="1">
    <citation type="submission" date="2024-09" db="EMBL/GenBank/DDBJ databases">
        <authorList>
            <person name="Ruan L."/>
        </authorList>
    </citation>
    <scope>NUCLEOTIDE SEQUENCE [LARGE SCALE GENOMIC DNA]</scope>
    <source>
        <strain evidence="7 8">D33</strain>
    </source>
</reference>
<feature type="signal peptide" evidence="6">
    <location>
        <begin position="1"/>
        <end position="26"/>
    </location>
</feature>
<dbReference type="CDD" id="cd01017">
    <property type="entry name" value="AdcA"/>
    <property type="match status" value="1"/>
</dbReference>
<evidence type="ECO:0000256" key="2">
    <source>
        <dbReference type="ARBA" id="ARBA00022448"/>
    </source>
</evidence>
<evidence type="ECO:0000256" key="6">
    <source>
        <dbReference type="SAM" id="SignalP"/>
    </source>
</evidence>
<dbReference type="Pfam" id="PF01297">
    <property type="entry name" value="ZnuA"/>
    <property type="match status" value="1"/>
</dbReference>
<feature type="compositionally biased region" description="Basic and acidic residues" evidence="5">
    <location>
        <begin position="141"/>
        <end position="165"/>
    </location>
</feature>
<organism evidence="7 8">
    <name type="scientific">Paenibacillus terreus</name>
    <dbReference type="NCBI Taxonomy" id="1387834"/>
    <lineage>
        <taxon>Bacteria</taxon>
        <taxon>Bacillati</taxon>
        <taxon>Bacillota</taxon>
        <taxon>Bacilli</taxon>
        <taxon>Bacillales</taxon>
        <taxon>Paenibacillaceae</taxon>
        <taxon>Paenibacillus</taxon>
    </lineage>
</organism>
<dbReference type="PROSITE" id="PS51257">
    <property type="entry name" value="PROKAR_LIPOPROTEIN"/>
    <property type="match status" value="1"/>
</dbReference>
<sequence length="339" mass="36562">MNRLFAKSWLVSAGLALVLAGCGSDAGSTTSGSGNEAGTGADGGKLNIVTTFYPMYEFSRQVAGDHANVTALVPTGTEPHDWEPSAKDMAQIENADVFVYNGIVETWVEDALASTNNDKRVVVEASSGIELAEGTEDEHEGEDHDHAAETAEHAHEEGDGHSHDYALDPHVWLSPALAQKEVKAIETALIKADPANKADYEANANAYIAKLKELDTAYRSSLANVKNKELVTQHAAFAYLAQEYGLTQVPISGLSPEQEPSPDQMARIVQFAKQHQVKTIFFETLVDPKVAQTIASEIGAKTAVLNPLEGLTEDDIKNNRDYITVMQENLKALTTALNE</sequence>
<gene>
    <name evidence="7" type="ORF">ACE3NQ_10865</name>
</gene>
<dbReference type="Proteomes" id="UP001580407">
    <property type="component" value="Unassembled WGS sequence"/>
</dbReference>
<comment type="similarity">
    <text evidence="1 4">Belongs to the bacterial solute-binding protein 9 family.</text>
</comment>
<feature type="region of interest" description="Disordered" evidence="5">
    <location>
        <begin position="129"/>
        <end position="165"/>
    </location>
</feature>
<accession>A0ABV5B6U4</accession>
<dbReference type="Gene3D" id="3.40.50.1980">
    <property type="entry name" value="Nitrogenase molybdenum iron protein domain"/>
    <property type="match status" value="2"/>
</dbReference>
<dbReference type="EMBL" id="JBHILM010000010">
    <property type="protein sequence ID" value="MFB5681412.1"/>
    <property type="molecule type" value="Genomic_DNA"/>
</dbReference>
<dbReference type="RefSeq" id="WP_375525282.1">
    <property type="nucleotide sequence ID" value="NZ_JBHILM010000010.1"/>
</dbReference>
<name>A0ABV5B6U4_9BACL</name>
<evidence type="ECO:0000256" key="1">
    <source>
        <dbReference type="ARBA" id="ARBA00011028"/>
    </source>
</evidence>